<comment type="cofactor">
    <cofactor evidence="10">
        <name>Mg(2+)</name>
        <dbReference type="ChEBI" id="CHEBI:18420"/>
    </cofactor>
</comment>
<dbReference type="UniPathway" id="UPA00344"/>
<dbReference type="Gene3D" id="3.40.980.10">
    <property type="entry name" value="MoaB/Mog-like domain"/>
    <property type="match status" value="1"/>
</dbReference>
<dbReference type="InterPro" id="IPR005111">
    <property type="entry name" value="MoeA_C_domain_IV"/>
</dbReference>
<dbReference type="InterPro" id="IPR038987">
    <property type="entry name" value="MoeA-like"/>
</dbReference>
<dbReference type="EMBL" id="NIQC01000002">
    <property type="protein sequence ID" value="OWZ84753.1"/>
    <property type="molecule type" value="Genomic_DNA"/>
</dbReference>
<dbReference type="InterPro" id="IPR036135">
    <property type="entry name" value="MoeA_linker/N_sf"/>
</dbReference>
<dbReference type="Pfam" id="PF03454">
    <property type="entry name" value="MoeA_C"/>
    <property type="match status" value="1"/>
</dbReference>
<dbReference type="GO" id="GO:0046872">
    <property type="term" value="F:metal ion binding"/>
    <property type="evidence" value="ECO:0007669"/>
    <property type="project" value="UniProtKB-UniRule"/>
</dbReference>
<dbReference type="SUPFAM" id="SSF53850">
    <property type="entry name" value="Periplasmic binding protein-like II"/>
    <property type="match status" value="1"/>
</dbReference>
<evidence type="ECO:0000256" key="3">
    <source>
        <dbReference type="ARBA" id="ARBA00005046"/>
    </source>
</evidence>
<dbReference type="Gene3D" id="2.40.340.10">
    <property type="entry name" value="MoeA, C-terminal, domain IV"/>
    <property type="match status" value="1"/>
</dbReference>
<keyword evidence="10" id="KW-0479">Metal-binding</keyword>
<comment type="caution">
    <text evidence="12">The sequence shown here is derived from an EMBL/GenBank/DDBJ whole genome shotgun (WGS) entry which is preliminary data.</text>
</comment>
<dbReference type="InterPro" id="IPR008284">
    <property type="entry name" value="MoCF_biosynth_CS"/>
</dbReference>
<comment type="pathway">
    <text evidence="3 10">Cofactor biosynthesis; molybdopterin biosynthesis.</text>
</comment>
<evidence type="ECO:0000313" key="12">
    <source>
        <dbReference type="EMBL" id="OWZ84753.1"/>
    </source>
</evidence>
<keyword evidence="10" id="KW-0460">Magnesium</keyword>
<name>A0A226C0G9_9FIRM</name>
<dbReference type="Pfam" id="PF03453">
    <property type="entry name" value="MoeA_N"/>
    <property type="match status" value="1"/>
</dbReference>
<feature type="domain" description="MoaB/Mog" evidence="11">
    <location>
        <begin position="183"/>
        <end position="320"/>
    </location>
</feature>
<sequence length="642" mass="70621">MKKRKKRRKVYLDNTPLDEAIDNFFNVLEEIGKDSLPSETVKTEDALHRITREPIFAKTSSPHYHASAMDGVAVKSQSTHRASLRNPKVLSIPEQAEIVDTGAPLPEDKDAVIMIEDVDWAGKKEIEIVEPAAPWQHVRTIGEDLVATELIVPAGQKLKPVDIGAILAGGITEVSVEPKPKVSVVPTGTELVEPGSDLEPGDIVEFNSHVLCGLISEWGGTPFRENKLDDDYEQIADTVRNLTSKQDLVVVNAGSSAGSHDYTYQVIKDLGEVICHGVAIKPGKPVILGIVDKTPVIGIPGYPVSATLTMELFVKPILYYWQNRKPYISKQIRANMSRRVVSSFNAQEYLRVKVGKVGDNFVATPLGRGAGMIMSLVKADGVTVIPQMREGIEKGEEVEVDLYRPKNEIESTVVGIGSHDISLDILSNELHKHFPPYSLSSAHVGSMGGIMALKREEAHIAGVHLLDSETGEYNKPHIEKYLKEEDVVLVNLAYREQGLIVSKGNPKNITGLHDIVRDDVSFVNRQKGAGTRILLDYKLKELGINSENILGYDREEVNHLSVAAAVNGNTADCGLGIRAAAEALDLEFVPVAKERYDLAIPRKYWEWDGIQYILQVIRSEGFKNSIDELSGYDLSSSGQILH</sequence>
<dbReference type="InterPro" id="IPR001453">
    <property type="entry name" value="MoaB/Mog_dom"/>
</dbReference>
<dbReference type="RefSeq" id="WP_089022557.1">
    <property type="nucleotide sequence ID" value="NZ_NIQC01000002.1"/>
</dbReference>
<dbReference type="InterPro" id="IPR024370">
    <property type="entry name" value="PBP_domain"/>
</dbReference>
<evidence type="ECO:0000256" key="10">
    <source>
        <dbReference type="RuleBase" id="RU365090"/>
    </source>
</evidence>
<evidence type="ECO:0000256" key="6">
    <source>
        <dbReference type="ARBA" id="ARBA00021108"/>
    </source>
</evidence>
<keyword evidence="8 10" id="KW-0501">Molybdenum cofactor biosynthesis</keyword>
<evidence type="ECO:0000259" key="11">
    <source>
        <dbReference type="SMART" id="SM00852"/>
    </source>
</evidence>
<comment type="function">
    <text evidence="2">May be involved in the biosynthesis of molybdopterin.</text>
</comment>
<dbReference type="PROSITE" id="PS01079">
    <property type="entry name" value="MOCF_BIOSYNTHESIS_2"/>
    <property type="match status" value="1"/>
</dbReference>
<dbReference type="Proteomes" id="UP000214588">
    <property type="component" value="Unassembled WGS sequence"/>
</dbReference>
<dbReference type="GO" id="GO:0006777">
    <property type="term" value="P:Mo-molybdopterin cofactor biosynthetic process"/>
    <property type="evidence" value="ECO:0007669"/>
    <property type="project" value="UniProtKB-UniRule"/>
</dbReference>
<dbReference type="InterPro" id="IPR036688">
    <property type="entry name" value="MoeA_C_domain_IV_sf"/>
</dbReference>
<dbReference type="AlphaFoldDB" id="A0A226C0G9"/>
<evidence type="ECO:0000256" key="9">
    <source>
        <dbReference type="ARBA" id="ARBA00047317"/>
    </source>
</evidence>
<evidence type="ECO:0000256" key="8">
    <source>
        <dbReference type="ARBA" id="ARBA00023150"/>
    </source>
</evidence>
<keyword evidence="7 10" id="KW-0500">Molybdenum</keyword>
<dbReference type="NCBIfam" id="TIGR00177">
    <property type="entry name" value="molyb_syn"/>
    <property type="match status" value="1"/>
</dbReference>
<dbReference type="SUPFAM" id="SSF63867">
    <property type="entry name" value="MoeA C-terminal domain-like"/>
    <property type="match status" value="1"/>
</dbReference>
<evidence type="ECO:0000313" key="13">
    <source>
        <dbReference type="Proteomes" id="UP000214588"/>
    </source>
</evidence>
<evidence type="ECO:0000256" key="2">
    <source>
        <dbReference type="ARBA" id="ARBA00003487"/>
    </source>
</evidence>
<dbReference type="GO" id="GO:0005829">
    <property type="term" value="C:cytosol"/>
    <property type="evidence" value="ECO:0007669"/>
    <property type="project" value="TreeGrafter"/>
</dbReference>
<comment type="similarity">
    <text evidence="4 10">Belongs to the MoeA family.</text>
</comment>
<dbReference type="EC" id="2.10.1.1" evidence="5 10"/>
<comment type="function">
    <text evidence="1 10">Catalyzes the insertion of molybdate into adenylated molybdopterin with the concomitant release of AMP.</text>
</comment>
<dbReference type="NCBIfam" id="NF011068">
    <property type="entry name" value="PRK14498.1"/>
    <property type="match status" value="1"/>
</dbReference>
<dbReference type="SUPFAM" id="SSF63882">
    <property type="entry name" value="MoeA N-terminal region -like"/>
    <property type="match status" value="1"/>
</dbReference>
<dbReference type="GO" id="GO:0061599">
    <property type="term" value="F:molybdopterin molybdotransferase activity"/>
    <property type="evidence" value="ECO:0007669"/>
    <property type="project" value="UniProtKB-UniRule"/>
</dbReference>
<dbReference type="InterPro" id="IPR005110">
    <property type="entry name" value="MoeA_linker/N"/>
</dbReference>
<dbReference type="InterPro" id="IPR036425">
    <property type="entry name" value="MoaB/Mog-like_dom_sf"/>
</dbReference>
<dbReference type="OrthoDB" id="9804758at2"/>
<dbReference type="SUPFAM" id="SSF53218">
    <property type="entry name" value="Molybdenum cofactor biosynthesis proteins"/>
    <property type="match status" value="1"/>
</dbReference>
<accession>A0A226C0G9</accession>
<evidence type="ECO:0000256" key="4">
    <source>
        <dbReference type="ARBA" id="ARBA00010763"/>
    </source>
</evidence>
<dbReference type="Pfam" id="PF00994">
    <property type="entry name" value="MoCF_biosynth"/>
    <property type="match status" value="1"/>
</dbReference>
<dbReference type="PANTHER" id="PTHR10192:SF16">
    <property type="entry name" value="MOLYBDOPTERIN MOLYBDENUMTRANSFERASE"/>
    <property type="match status" value="1"/>
</dbReference>
<evidence type="ECO:0000256" key="7">
    <source>
        <dbReference type="ARBA" id="ARBA00022505"/>
    </source>
</evidence>
<protein>
    <recommendedName>
        <fullName evidence="6 10">Molybdopterin molybdenumtransferase</fullName>
        <ecNumber evidence="5 10">2.10.1.1</ecNumber>
    </recommendedName>
</protein>
<dbReference type="CDD" id="cd00887">
    <property type="entry name" value="MoeA"/>
    <property type="match status" value="1"/>
</dbReference>
<dbReference type="Gene3D" id="3.90.105.10">
    <property type="entry name" value="Molybdopterin biosynthesis moea protein, domain 2"/>
    <property type="match status" value="1"/>
</dbReference>
<dbReference type="SMART" id="SM00852">
    <property type="entry name" value="MoCF_biosynth"/>
    <property type="match status" value="1"/>
</dbReference>
<keyword evidence="13" id="KW-1185">Reference proteome</keyword>
<dbReference type="Gene3D" id="3.40.190.10">
    <property type="entry name" value="Periplasmic binding protein-like II"/>
    <property type="match status" value="1"/>
</dbReference>
<dbReference type="PANTHER" id="PTHR10192">
    <property type="entry name" value="MOLYBDOPTERIN BIOSYNTHESIS PROTEIN"/>
    <property type="match status" value="1"/>
</dbReference>
<reference evidence="12 13" key="1">
    <citation type="submission" date="2017-06" db="EMBL/GenBank/DDBJ databases">
        <title>Draft Genome Sequence of Natranaerobius trueperi halophilic, alkalithermophilic bacteria from soda lakes.</title>
        <authorList>
            <person name="Zhao B."/>
        </authorList>
    </citation>
    <scope>NUCLEOTIDE SEQUENCE [LARGE SCALE GENOMIC DNA]</scope>
    <source>
        <strain evidence="12 13">DSM 18760</strain>
    </source>
</reference>
<gene>
    <name evidence="12" type="ORF">CDO51_01665</name>
</gene>
<organism evidence="12 13">
    <name type="scientific">Natranaerobius trueperi</name>
    <dbReference type="NCBI Taxonomy" id="759412"/>
    <lineage>
        <taxon>Bacteria</taxon>
        <taxon>Bacillati</taxon>
        <taxon>Bacillota</taxon>
        <taxon>Clostridia</taxon>
        <taxon>Natranaerobiales</taxon>
        <taxon>Natranaerobiaceae</taxon>
        <taxon>Natranaerobius</taxon>
    </lineage>
</organism>
<evidence type="ECO:0000256" key="1">
    <source>
        <dbReference type="ARBA" id="ARBA00002901"/>
    </source>
</evidence>
<keyword evidence="10" id="KW-0808">Transferase</keyword>
<dbReference type="Gene3D" id="2.170.190.11">
    <property type="entry name" value="Molybdopterin biosynthesis moea protein, domain 3"/>
    <property type="match status" value="1"/>
</dbReference>
<dbReference type="FunFam" id="2.40.340.10:FF:000005">
    <property type="entry name" value="Molybdopterin molybdenumtransferase MoeA"/>
    <property type="match status" value="1"/>
</dbReference>
<evidence type="ECO:0000256" key="5">
    <source>
        <dbReference type="ARBA" id="ARBA00013269"/>
    </source>
</evidence>
<dbReference type="Pfam" id="PF12727">
    <property type="entry name" value="PBP_like"/>
    <property type="match status" value="1"/>
</dbReference>
<comment type="catalytic activity">
    <reaction evidence="9">
        <text>adenylyl-molybdopterin + molybdate = Mo-molybdopterin + AMP + H(+)</text>
        <dbReference type="Rhea" id="RHEA:35047"/>
        <dbReference type="ChEBI" id="CHEBI:15378"/>
        <dbReference type="ChEBI" id="CHEBI:36264"/>
        <dbReference type="ChEBI" id="CHEBI:62727"/>
        <dbReference type="ChEBI" id="CHEBI:71302"/>
        <dbReference type="ChEBI" id="CHEBI:456215"/>
        <dbReference type="EC" id="2.10.1.1"/>
    </reaction>
</comment>
<proteinExistence type="inferred from homology"/>